<dbReference type="Pfam" id="PF06080">
    <property type="entry name" value="DUF938"/>
    <property type="match status" value="1"/>
</dbReference>
<sequence length="204" mass="22687">MNQADGLPYSQACENNKQAILSVLRHGFAQATQVLEIGSGTGQHALYFAEQLPHLTWQPSDQGAYLAPLCLRVSLATHLDNLALPLTIDVMQPWPCESQQFDALFSANTLHIMSKAMVEAMFEGISQHLALGGVCCLYGPFNYQQAYSSASNREFDTWLKTRDPLSGIRDIEWIIQLAARAGMRLMADNEMPANNRLLQFLKEA</sequence>
<keyword evidence="1" id="KW-0808">Transferase</keyword>
<proteinExistence type="predicted"/>
<dbReference type="PANTHER" id="PTHR20974:SF0">
    <property type="entry name" value="UPF0585 PROTEIN CG18661"/>
    <property type="match status" value="1"/>
</dbReference>
<dbReference type="PANTHER" id="PTHR20974">
    <property type="entry name" value="UPF0585 PROTEIN CG18661"/>
    <property type="match status" value="1"/>
</dbReference>
<protein>
    <submittedName>
        <fullName evidence="1">Methylase</fullName>
    </submittedName>
</protein>
<dbReference type="Proteomes" id="UP000761574">
    <property type="component" value="Unassembled WGS sequence"/>
</dbReference>
<gene>
    <name evidence="1" type="ORF">TUM4630_26390</name>
</gene>
<dbReference type="GO" id="GO:0008168">
    <property type="term" value="F:methyltransferase activity"/>
    <property type="evidence" value="ECO:0007669"/>
    <property type="project" value="UniProtKB-KW"/>
</dbReference>
<dbReference type="RefSeq" id="WP_110458002.1">
    <property type="nucleotide sequence ID" value="NZ_BPFB01000033.1"/>
</dbReference>
<dbReference type="GO" id="GO:0032259">
    <property type="term" value="P:methylation"/>
    <property type="evidence" value="ECO:0007669"/>
    <property type="project" value="UniProtKB-KW"/>
</dbReference>
<name>A0ABQ4PLN9_9GAMM</name>
<accession>A0ABQ4PLN9</accession>
<organism evidence="1 2">
    <name type="scientific">Shewanella algidipiscicola</name>
    <dbReference type="NCBI Taxonomy" id="614070"/>
    <lineage>
        <taxon>Bacteria</taxon>
        <taxon>Pseudomonadati</taxon>
        <taxon>Pseudomonadota</taxon>
        <taxon>Gammaproteobacteria</taxon>
        <taxon>Alteromonadales</taxon>
        <taxon>Shewanellaceae</taxon>
        <taxon>Shewanella</taxon>
    </lineage>
</organism>
<dbReference type="SUPFAM" id="SSF53335">
    <property type="entry name" value="S-adenosyl-L-methionine-dependent methyltransferases"/>
    <property type="match status" value="1"/>
</dbReference>
<evidence type="ECO:0000313" key="2">
    <source>
        <dbReference type="Proteomes" id="UP000761574"/>
    </source>
</evidence>
<reference evidence="1 2" key="1">
    <citation type="submission" date="2021-05" db="EMBL/GenBank/DDBJ databases">
        <title>Molecular characterization for Shewanella algae harboring chromosomal blaOXA-55-like strains isolated from clinical and environment sample.</title>
        <authorList>
            <person name="Ohama Y."/>
            <person name="Aoki K."/>
            <person name="Harada S."/>
            <person name="Moriya K."/>
            <person name="Ishii Y."/>
            <person name="Tateda K."/>
        </authorList>
    </citation>
    <scope>NUCLEOTIDE SEQUENCE [LARGE SCALE GENOMIC DNA]</scope>
    <source>
        <strain evidence="1 2">LMG 23746</strain>
    </source>
</reference>
<keyword evidence="1" id="KW-0489">Methyltransferase</keyword>
<dbReference type="InterPro" id="IPR029063">
    <property type="entry name" value="SAM-dependent_MTases_sf"/>
</dbReference>
<dbReference type="InterPro" id="IPR010342">
    <property type="entry name" value="DUF938"/>
</dbReference>
<comment type="caution">
    <text evidence="1">The sequence shown here is derived from an EMBL/GenBank/DDBJ whole genome shotgun (WGS) entry which is preliminary data.</text>
</comment>
<dbReference type="EMBL" id="BPFB01000033">
    <property type="protein sequence ID" value="GIU48935.1"/>
    <property type="molecule type" value="Genomic_DNA"/>
</dbReference>
<keyword evidence="2" id="KW-1185">Reference proteome</keyword>
<evidence type="ECO:0000313" key="1">
    <source>
        <dbReference type="EMBL" id="GIU48935.1"/>
    </source>
</evidence>
<dbReference type="Gene3D" id="3.40.50.150">
    <property type="entry name" value="Vaccinia Virus protein VP39"/>
    <property type="match status" value="1"/>
</dbReference>
<dbReference type="CDD" id="cd02440">
    <property type="entry name" value="AdoMet_MTases"/>
    <property type="match status" value="1"/>
</dbReference>